<dbReference type="GO" id="GO:0000324">
    <property type="term" value="C:fungal-type vacuole"/>
    <property type="evidence" value="ECO:0007669"/>
    <property type="project" value="TreeGrafter"/>
</dbReference>
<dbReference type="EMBL" id="JAGPYM010000162">
    <property type="protein sequence ID" value="KAH6866060.1"/>
    <property type="molecule type" value="Genomic_DNA"/>
</dbReference>
<evidence type="ECO:0000256" key="1">
    <source>
        <dbReference type="ARBA" id="ARBA00004141"/>
    </source>
</evidence>
<dbReference type="PANTHER" id="PTHR31465:SF8">
    <property type="entry name" value="DOMAIN PROTEIN, PUTATIVE (AFU_ORTHOLOGUE AFUA_6G14140)-RELATED"/>
    <property type="match status" value="1"/>
</dbReference>
<feature type="transmembrane region" description="Helical" evidence="5">
    <location>
        <begin position="127"/>
        <end position="150"/>
    </location>
</feature>
<keyword evidence="2 5" id="KW-0812">Transmembrane</keyword>
<protein>
    <submittedName>
        <fullName evidence="6">RTA1 like protein-domain-containing protein</fullName>
    </submittedName>
</protein>
<feature type="transmembrane region" description="Helical" evidence="5">
    <location>
        <begin position="162"/>
        <end position="186"/>
    </location>
</feature>
<feature type="transmembrane region" description="Helical" evidence="5">
    <location>
        <begin position="32"/>
        <end position="50"/>
    </location>
</feature>
<feature type="transmembrane region" description="Helical" evidence="5">
    <location>
        <begin position="89"/>
        <end position="107"/>
    </location>
</feature>
<feature type="transmembrane region" description="Helical" evidence="5">
    <location>
        <begin position="254"/>
        <end position="277"/>
    </location>
</feature>
<evidence type="ECO:0000313" key="7">
    <source>
        <dbReference type="Proteomes" id="UP000777438"/>
    </source>
</evidence>
<comment type="subcellular location">
    <subcellularLocation>
        <location evidence="1">Membrane</location>
        <topology evidence="1">Multi-pass membrane protein</topology>
    </subcellularLocation>
</comment>
<evidence type="ECO:0000256" key="5">
    <source>
        <dbReference type="SAM" id="Phobius"/>
    </source>
</evidence>
<dbReference type="InterPro" id="IPR007568">
    <property type="entry name" value="RTA1"/>
</dbReference>
<feature type="transmembrane region" description="Helical" evidence="5">
    <location>
        <begin position="56"/>
        <end position="77"/>
    </location>
</feature>
<comment type="caution">
    <text evidence="6">The sequence shown here is derived from an EMBL/GenBank/DDBJ whole genome shotgun (WGS) entry which is preliminary data.</text>
</comment>
<name>A0A9P8VPG4_9HYPO</name>
<dbReference type="Pfam" id="PF04479">
    <property type="entry name" value="RTA1"/>
    <property type="match status" value="1"/>
</dbReference>
<evidence type="ECO:0000256" key="3">
    <source>
        <dbReference type="ARBA" id="ARBA00022989"/>
    </source>
</evidence>
<dbReference type="Proteomes" id="UP000777438">
    <property type="component" value="Unassembled WGS sequence"/>
</dbReference>
<dbReference type="AlphaFoldDB" id="A0A9P8VPG4"/>
<sequence>MSAFRNCTEVSATCPVEATTYGYYPSLPANSVLLTVFALIFCAQTILTFLTRVYSYSIVVAIGSLIELLGYAARIMMHHNPWDSSAKKMQIVCLILAPSFLAAGIYLTVKHTVMHFGAQYSKLKPFLYTWIFIGSDAVSILLQAVGGGIASGADDDKKQLDLGNNIMIAGIVFQVVTMAICGVLAIDYGLRRYRHRQFVSEVKRQSMPTSQKGRIFQAAICFAYVTVMIRCIYRIPEMAGGWGNPRMRNEKEFLILDGLMIAFASIALTVFHPAFFFPVMRTGYGPPEGHALSGL</sequence>
<feature type="transmembrane region" description="Helical" evidence="5">
    <location>
        <begin position="215"/>
        <end position="233"/>
    </location>
</feature>
<dbReference type="GO" id="GO:0005886">
    <property type="term" value="C:plasma membrane"/>
    <property type="evidence" value="ECO:0007669"/>
    <property type="project" value="TreeGrafter"/>
</dbReference>
<keyword evidence="3 5" id="KW-1133">Transmembrane helix</keyword>
<organism evidence="6 7">
    <name type="scientific">Thelonectria olida</name>
    <dbReference type="NCBI Taxonomy" id="1576542"/>
    <lineage>
        <taxon>Eukaryota</taxon>
        <taxon>Fungi</taxon>
        <taxon>Dikarya</taxon>
        <taxon>Ascomycota</taxon>
        <taxon>Pezizomycotina</taxon>
        <taxon>Sordariomycetes</taxon>
        <taxon>Hypocreomycetidae</taxon>
        <taxon>Hypocreales</taxon>
        <taxon>Nectriaceae</taxon>
        <taxon>Thelonectria</taxon>
    </lineage>
</organism>
<evidence type="ECO:0000256" key="4">
    <source>
        <dbReference type="ARBA" id="ARBA00023136"/>
    </source>
</evidence>
<reference evidence="6 7" key="1">
    <citation type="journal article" date="2021" name="Nat. Commun.">
        <title>Genetic determinants of endophytism in the Arabidopsis root mycobiome.</title>
        <authorList>
            <person name="Mesny F."/>
            <person name="Miyauchi S."/>
            <person name="Thiergart T."/>
            <person name="Pickel B."/>
            <person name="Atanasova L."/>
            <person name="Karlsson M."/>
            <person name="Huettel B."/>
            <person name="Barry K.W."/>
            <person name="Haridas S."/>
            <person name="Chen C."/>
            <person name="Bauer D."/>
            <person name="Andreopoulos W."/>
            <person name="Pangilinan J."/>
            <person name="LaButti K."/>
            <person name="Riley R."/>
            <person name="Lipzen A."/>
            <person name="Clum A."/>
            <person name="Drula E."/>
            <person name="Henrissat B."/>
            <person name="Kohler A."/>
            <person name="Grigoriev I.V."/>
            <person name="Martin F.M."/>
            <person name="Hacquard S."/>
        </authorList>
    </citation>
    <scope>NUCLEOTIDE SEQUENCE [LARGE SCALE GENOMIC DNA]</scope>
    <source>
        <strain evidence="6 7">MPI-CAGE-CH-0241</strain>
    </source>
</reference>
<dbReference type="PANTHER" id="PTHR31465">
    <property type="entry name" value="PROTEIN RTA1-RELATED"/>
    <property type="match status" value="1"/>
</dbReference>
<evidence type="ECO:0000313" key="6">
    <source>
        <dbReference type="EMBL" id="KAH6866060.1"/>
    </source>
</evidence>
<evidence type="ECO:0000256" key="2">
    <source>
        <dbReference type="ARBA" id="ARBA00022692"/>
    </source>
</evidence>
<gene>
    <name evidence="6" type="ORF">B0T10DRAFT_420373</name>
</gene>
<accession>A0A9P8VPG4</accession>
<keyword evidence="7" id="KW-1185">Reference proteome</keyword>
<keyword evidence="4 5" id="KW-0472">Membrane</keyword>
<dbReference type="OrthoDB" id="4521223at2759"/>
<proteinExistence type="predicted"/>